<comment type="caution">
    <text evidence="5">The sequence shown here is derived from an EMBL/GenBank/DDBJ whole genome shotgun (WGS) entry which is preliminary data.</text>
</comment>
<dbReference type="Proteomes" id="UP000466794">
    <property type="component" value="Unassembled WGS sequence"/>
</dbReference>
<keyword evidence="6" id="KW-1185">Reference proteome</keyword>
<proteinExistence type="inferred from homology"/>
<dbReference type="Gene3D" id="3.40.50.1820">
    <property type="entry name" value="alpha/beta hydrolase"/>
    <property type="match status" value="1"/>
</dbReference>
<dbReference type="InterPro" id="IPR029058">
    <property type="entry name" value="AB_hydrolase_fold"/>
</dbReference>
<feature type="domain" description="AB hydrolase-1" evidence="4">
    <location>
        <begin position="86"/>
        <end position="463"/>
    </location>
</feature>
<accession>A0A7K1UWU7</accession>
<dbReference type="Pfam" id="PF00561">
    <property type="entry name" value="Abhydrolase_1"/>
    <property type="match status" value="1"/>
</dbReference>
<dbReference type="AlphaFoldDB" id="A0A7K1UWU7"/>
<sequence length="491" mass="51601">MAVTTVLAAAAGCGGGSPTTSGLDQFYRQHVEWSSCQGFSAHDKALEDAGMRCARITVPLDYDKLDGKTVSLAVSRLPASGQRVGALLTNPGGPGGPGLLLPLMLAKSAVAQRFDVIGVDVRGLGSSTPAVVCQTPEEFQAERSDSEADHSPAGIAAIESKRKKLADECVERTGMDLLEHVGTVEVARDFDVVRAALGDDKLNYLGMSYGTRIGSTIAELYPTRVRAMVLDGGIDPNSYMIDQVAMATGFQHAFDAYSTACATTPDCPLGSDAAKATDRARALLDPLVEHPVPAADNRQLGYRDAMNGVLNSLYNPGQWPGITKGLTELAQGRGDTLLRLADLVAQPGTVSRDLQHAVLCTEDERITDRARAADLDRRSRAAAPIADDGHGTDQAPLDLCAFWPVPARSHPHVPAVAGLPKTVVVGTTGDPATPYAGGVNLARDLGATMVTYEGVQHGVFGEGVACVDDPVTRYLVDLTPPQEDLHCPAAT</sequence>
<dbReference type="EMBL" id="WRPP01000003">
    <property type="protein sequence ID" value="MVU78772.1"/>
    <property type="molecule type" value="Genomic_DNA"/>
</dbReference>
<keyword evidence="3 5" id="KW-0378">Hydrolase</keyword>
<dbReference type="InterPro" id="IPR051601">
    <property type="entry name" value="Serine_prot/Carboxylest_S33"/>
</dbReference>
<dbReference type="PANTHER" id="PTHR43248:SF29">
    <property type="entry name" value="TRIPEPTIDYL AMINOPEPTIDASE"/>
    <property type="match status" value="1"/>
</dbReference>
<evidence type="ECO:0000313" key="6">
    <source>
        <dbReference type="Proteomes" id="UP000466794"/>
    </source>
</evidence>
<evidence type="ECO:0000313" key="5">
    <source>
        <dbReference type="EMBL" id="MVU78772.1"/>
    </source>
</evidence>
<reference evidence="5 6" key="1">
    <citation type="submission" date="2019-12" db="EMBL/GenBank/DDBJ databases">
        <title>Nocardia sp. nov. ET3-3 isolated from soil.</title>
        <authorList>
            <person name="Kanchanasin P."/>
            <person name="Tanasupawat S."/>
            <person name="Yuki M."/>
            <person name="Kudo T."/>
        </authorList>
    </citation>
    <scope>NUCLEOTIDE SEQUENCE [LARGE SCALE GENOMIC DNA]</scope>
    <source>
        <strain evidence="5 6">ET3-3</strain>
    </source>
</reference>
<dbReference type="InterPro" id="IPR000073">
    <property type="entry name" value="AB_hydrolase_1"/>
</dbReference>
<evidence type="ECO:0000256" key="3">
    <source>
        <dbReference type="ARBA" id="ARBA00022801"/>
    </source>
</evidence>
<dbReference type="SUPFAM" id="SSF53474">
    <property type="entry name" value="alpha/beta-Hydrolases"/>
    <property type="match status" value="1"/>
</dbReference>
<name>A0A7K1UWU7_9NOCA</name>
<comment type="similarity">
    <text evidence="1">Belongs to the peptidase S33 family.</text>
</comment>
<dbReference type="PANTHER" id="PTHR43248">
    <property type="entry name" value="2-SUCCINYL-6-HYDROXY-2,4-CYCLOHEXADIENE-1-CARBOXYLATE SYNTHASE"/>
    <property type="match status" value="1"/>
</dbReference>
<keyword evidence="2" id="KW-0732">Signal</keyword>
<protein>
    <submittedName>
        <fullName evidence="5">Alpha/beta fold hydrolase</fullName>
    </submittedName>
</protein>
<evidence type="ECO:0000256" key="2">
    <source>
        <dbReference type="ARBA" id="ARBA00022729"/>
    </source>
</evidence>
<organism evidence="5 6">
    <name type="scientific">Nocardia terrae</name>
    <dbReference type="NCBI Taxonomy" id="2675851"/>
    <lineage>
        <taxon>Bacteria</taxon>
        <taxon>Bacillati</taxon>
        <taxon>Actinomycetota</taxon>
        <taxon>Actinomycetes</taxon>
        <taxon>Mycobacteriales</taxon>
        <taxon>Nocardiaceae</taxon>
        <taxon>Nocardia</taxon>
    </lineage>
</organism>
<gene>
    <name evidence="5" type="ORF">GPX89_16160</name>
</gene>
<evidence type="ECO:0000259" key="4">
    <source>
        <dbReference type="Pfam" id="PF00561"/>
    </source>
</evidence>
<dbReference type="GO" id="GO:0016787">
    <property type="term" value="F:hydrolase activity"/>
    <property type="evidence" value="ECO:0007669"/>
    <property type="project" value="UniProtKB-KW"/>
</dbReference>
<evidence type="ECO:0000256" key="1">
    <source>
        <dbReference type="ARBA" id="ARBA00010088"/>
    </source>
</evidence>